<reference evidence="2" key="1">
    <citation type="journal article" date="2019" name="Int. J. Syst. Evol. Microbiol.">
        <title>The Global Catalogue of Microorganisms (GCM) 10K type strain sequencing project: providing services to taxonomists for standard genome sequencing and annotation.</title>
        <authorList>
            <consortium name="The Broad Institute Genomics Platform"/>
            <consortium name="The Broad Institute Genome Sequencing Center for Infectious Disease"/>
            <person name="Wu L."/>
            <person name="Ma J."/>
        </authorList>
    </citation>
    <scope>NUCLEOTIDE SEQUENCE [LARGE SCALE GENOMIC DNA]</scope>
    <source>
        <strain evidence="2">CGMCC 4.7357</strain>
    </source>
</reference>
<protein>
    <recommendedName>
        <fullName evidence="3">Lipoprotein</fullName>
    </recommendedName>
</protein>
<dbReference type="PROSITE" id="PS51257">
    <property type="entry name" value="PROKAR_LIPOPROTEIN"/>
    <property type="match status" value="1"/>
</dbReference>
<evidence type="ECO:0000313" key="1">
    <source>
        <dbReference type="EMBL" id="MFC4666833.1"/>
    </source>
</evidence>
<proteinExistence type="predicted"/>
<name>A0ABV9KAD5_9PORP</name>
<evidence type="ECO:0000313" key="2">
    <source>
        <dbReference type="Proteomes" id="UP001596020"/>
    </source>
</evidence>
<organism evidence="1 2">
    <name type="scientific">Falsiporphyromonas endometrii</name>
    <dbReference type="NCBI Taxonomy" id="1387297"/>
    <lineage>
        <taxon>Bacteria</taxon>
        <taxon>Pseudomonadati</taxon>
        <taxon>Bacteroidota</taxon>
        <taxon>Bacteroidia</taxon>
        <taxon>Bacteroidales</taxon>
        <taxon>Porphyromonadaceae</taxon>
        <taxon>Falsiporphyromonas</taxon>
    </lineage>
</organism>
<keyword evidence="2" id="KW-1185">Reference proteome</keyword>
<dbReference type="EMBL" id="JBHSGO010000216">
    <property type="protein sequence ID" value="MFC4666833.1"/>
    <property type="molecule type" value="Genomic_DNA"/>
</dbReference>
<sequence>MMKIIFFCAFAMVMMACGHSEDVDKIVKLYNEAGIDVENALTVDEVQNIALETAGKMLEDIDPDVSISSKEESKIKDAVSEFEQKVNNKLSELGSAQVEKEIHNTLTNAEDSIMNMED</sequence>
<accession>A0ABV9KAD5</accession>
<evidence type="ECO:0008006" key="3">
    <source>
        <dbReference type="Google" id="ProtNLM"/>
    </source>
</evidence>
<dbReference type="Proteomes" id="UP001596020">
    <property type="component" value="Unassembled WGS sequence"/>
</dbReference>
<comment type="caution">
    <text evidence="1">The sequence shown here is derived from an EMBL/GenBank/DDBJ whole genome shotgun (WGS) entry which is preliminary data.</text>
</comment>
<dbReference type="RefSeq" id="WP_380080283.1">
    <property type="nucleotide sequence ID" value="NZ_JBHSGO010000216.1"/>
</dbReference>
<gene>
    <name evidence="1" type="ORF">ACFO3G_09535</name>
</gene>